<accession>A0A5N6PMA3</accession>
<name>A0A5N6PMA3_9ASTR</name>
<feature type="coiled-coil region" evidence="1">
    <location>
        <begin position="63"/>
        <end position="91"/>
    </location>
</feature>
<evidence type="ECO:0000313" key="2">
    <source>
        <dbReference type="EMBL" id="KAD6455053.1"/>
    </source>
</evidence>
<dbReference type="Proteomes" id="UP000326396">
    <property type="component" value="Linkage Group LG12"/>
</dbReference>
<dbReference type="EMBL" id="SZYD01000004">
    <property type="protein sequence ID" value="KAD6455053.1"/>
    <property type="molecule type" value="Genomic_DNA"/>
</dbReference>
<gene>
    <name evidence="2" type="ORF">E3N88_09759</name>
</gene>
<keyword evidence="1" id="KW-0175">Coiled coil</keyword>
<dbReference type="OrthoDB" id="1299068at2759"/>
<evidence type="ECO:0000313" key="3">
    <source>
        <dbReference type="Proteomes" id="UP000326396"/>
    </source>
</evidence>
<evidence type="ECO:0000256" key="1">
    <source>
        <dbReference type="SAM" id="Coils"/>
    </source>
</evidence>
<dbReference type="AlphaFoldDB" id="A0A5N6PMA3"/>
<sequence>MEADNEDDHDDDGYEHMVLDSIHSCIHMSNTSKRQEPNKEAKGFYDMLQHIYVVWHSLGSELVKEKESEKAEKEKENKEAMLERMASIESLLRVVTKNLSSLS</sequence>
<reference evidence="2 3" key="1">
    <citation type="submission" date="2019-05" db="EMBL/GenBank/DDBJ databases">
        <title>Mikania micrantha, genome provides insights into the molecular mechanism of rapid growth.</title>
        <authorList>
            <person name="Liu B."/>
        </authorList>
    </citation>
    <scope>NUCLEOTIDE SEQUENCE [LARGE SCALE GENOMIC DNA]</scope>
    <source>
        <strain evidence="2">NLD-2019</strain>
        <tissue evidence="2">Leaf</tissue>
    </source>
</reference>
<comment type="caution">
    <text evidence="2">The sequence shown here is derived from an EMBL/GenBank/DDBJ whole genome shotgun (WGS) entry which is preliminary data.</text>
</comment>
<keyword evidence="3" id="KW-1185">Reference proteome</keyword>
<protein>
    <submittedName>
        <fullName evidence="2">Uncharacterized protein</fullName>
    </submittedName>
</protein>
<proteinExistence type="predicted"/>
<organism evidence="2 3">
    <name type="scientific">Mikania micrantha</name>
    <name type="common">bitter vine</name>
    <dbReference type="NCBI Taxonomy" id="192012"/>
    <lineage>
        <taxon>Eukaryota</taxon>
        <taxon>Viridiplantae</taxon>
        <taxon>Streptophyta</taxon>
        <taxon>Embryophyta</taxon>
        <taxon>Tracheophyta</taxon>
        <taxon>Spermatophyta</taxon>
        <taxon>Magnoliopsida</taxon>
        <taxon>eudicotyledons</taxon>
        <taxon>Gunneridae</taxon>
        <taxon>Pentapetalae</taxon>
        <taxon>asterids</taxon>
        <taxon>campanulids</taxon>
        <taxon>Asterales</taxon>
        <taxon>Asteraceae</taxon>
        <taxon>Asteroideae</taxon>
        <taxon>Heliantheae alliance</taxon>
        <taxon>Eupatorieae</taxon>
        <taxon>Mikania</taxon>
    </lineage>
</organism>